<sequence>LLQERQVIAGNLMPRTIHAVGGRVLHPFAPEDMETIFVHHLHNPLDPEIEDMCEDLSACRSRMHQLEEENEKLRTQILMFTAVNEKILSHLETLSASFVFQDVVSTANMVTPDATVLIAPPSTMIESVSAEPDELPAHTAGFSTSPLGYCAGSSSG</sequence>
<name>A0A2R6S6P8_9APHY</name>
<dbReference type="Proteomes" id="UP000186601">
    <property type="component" value="Unassembled WGS sequence"/>
</dbReference>
<dbReference type="AlphaFoldDB" id="A0A2R6S6P8"/>
<gene>
    <name evidence="2" type="ORF">PHLCEN_2v185</name>
</gene>
<comment type="caution">
    <text evidence="2">The sequence shown here is derived from an EMBL/GenBank/DDBJ whole genome shotgun (WGS) entry which is preliminary data.</text>
</comment>
<proteinExistence type="predicted"/>
<dbReference type="EMBL" id="MLYV02000013">
    <property type="protein sequence ID" value="PSS37971.1"/>
    <property type="molecule type" value="Genomic_DNA"/>
</dbReference>
<evidence type="ECO:0000256" key="1">
    <source>
        <dbReference type="SAM" id="Coils"/>
    </source>
</evidence>
<feature type="non-terminal residue" evidence="2">
    <location>
        <position position="1"/>
    </location>
</feature>
<reference evidence="2 3" key="1">
    <citation type="submission" date="2018-02" db="EMBL/GenBank/DDBJ databases">
        <title>Genome sequence of the basidiomycete white-rot fungus Phlebia centrifuga.</title>
        <authorList>
            <person name="Granchi Z."/>
            <person name="Peng M."/>
            <person name="de Vries R.P."/>
            <person name="Hilden K."/>
            <person name="Makela M.R."/>
            <person name="Grigoriev I."/>
            <person name="Riley R."/>
        </authorList>
    </citation>
    <scope>NUCLEOTIDE SEQUENCE [LARGE SCALE GENOMIC DNA]</scope>
    <source>
        <strain evidence="2 3">FBCC195</strain>
    </source>
</reference>
<feature type="coiled-coil region" evidence="1">
    <location>
        <begin position="49"/>
        <end position="83"/>
    </location>
</feature>
<organism evidence="2 3">
    <name type="scientific">Hermanssonia centrifuga</name>
    <dbReference type="NCBI Taxonomy" id="98765"/>
    <lineage>
        <taxon>Eukaryota</taxon>
        <taxon>Fungi</taxon>
        <taxon>Dikarya</taxon>
        <taxon>Basidiomycota</taxon>
        <taxon>Agaricomycotina</taxon>
        <taxon>Agaricomycetes</taxon>
        <taxon>Polyporales</taxon>
        <taxon>Meruliaceae</taxon>
        <taxon>Hermanssonia</taxon>
    </lineage>
</organism>
<evidence type="ECO:0000313" key="3">
    <source>
        <dbReference type="Proteomes" id="UP000186601"/>
    </source>
</evidence>
<keyword evidence="1" id="KW-0175">Coiled coil</keyword>
<protein>
    <submittedName>
        <fullName evidence="2">Uncharacterized protein</fullName>
    </submittedName>
</protein>
<accession>A0A2R6S6P8</accession>
<keyword evidence="3" id="KW-1185">Reference proteome</keyword>
<evidence type="ECO:0000313" key="2">
    <source>
        <dbReference type="EMBL" id="PSS37971.1"/>
    </source>
</evidence>